<organism evidence="4 5">
    <name type="scientific">Belliella pelovolcani</name>
    <dbReference type="NCBI Taxonomy" id="529505"/>
    <lineage>
        <taxon>Bacteria</taxon>
        <taxon>Pseudomonadati</taxon>
        <taxon>Bacteroidota</taxon>
        <taxon>Cytophagia</taxon>
        <taxon>Cytophagales</taxon>
        <taxon>Cyclobacteriaceae</taxon>
        <taxon>Belliella</taxon>
    </lineage>
</organism>
<keyword evidence="3" id="KW-0949">S-adenosyl-L-methionine</keyword>
<dbReference type="Gene3D" id="3.40.50.150">
    <property type="entry name" value="Vaccinia Virus protein VP39"/>
    <property type="match status" value="1"/>
</dbReference>
<gene>
    <name evidence="4" type="ORF">SAMN05421761_11925</name>
</gene>
<dbReference type="GO" id="GO:0008757">
    <property type="term" value="F:S-adenosylmethionine-dependent methyltransferase activity"/>
    <property type="evidence" value="ECO:0007669"/>
    <property type="project" value="TreeGrafter"/>
</dbReference>
<dbReference type="EMBL" id="FTOP01000019">
    <property type="protein sequence ID" value="SIT12725.1"/>
    <property type="molecule type" value="Genomic_DNA"/>
</dbReference>
<dbReference type="AlphaFoldDB" id="A0A1N7PQA9"/>
<dbReference type="CDD" id="cd02440">
    <property type="entry name" value="AdoMet_MTases"/>
    <property type="match status" value="1"/>
</dbReference>
<dbReference type="SUPFAM" id="SSF53335">
    <property type="entry name" value="S-adenosyl-L-methionine-dependent methyltransferases"/>
    <property type="match status" value="1"/>
</dbReference>
<dbReference type="PROSITE" id="PS51682">
    <property type="entry name" value="SAM_OMT_I"/>
    <property type="match status" value="1"/>
</dbReference>
<dbReference type="InterPro" id="IPR029063">
    <property type="entry name" value="SAM-dependent_MTases_sf"/>
</dbReference>
<dbReference type="RefSeq" id="WP_076502822.1">
    <property type="nucleotide sequence ID" value="NZ_FTOP01000019.1"/>
</dbReference>
<dbReference type="STRING" id="529505.SAMN05421761_11925"/>
<sequence length="214" mass="24271">MEFIAPELLAYCESHTSQEDELLKHITRETHAKVMMPRMLSGHLQGKVLELLVKMHNPKVILEIGTYTGYSGICMARGLSKEGRLITLDINDEIAPMVKRFFEKSGLAAQIDYRLGNALDIIPTLSGNFDMVFIDADKANYINYYNLVIDRMNKGGIIMADNVLWSGKVLVEEGKKIDKDTKVLLEYNQMVQEDPRVENVLLPIRDGIMLARKL</sequence>
<dbReference type="PANTHER" id="PTHR10509:SF14">
    <property type="entry name" value="CAFFEOYL-COA O-METHYLTRANSFERASE 3-RELATED"/>
    <property type="match status" value="1"/>
</dbReference>
<evidence type="ECO:0000256" key="3">
    <source>
        <dbReference type="ARBA" id="ARBA00022691"/>
    </source>
</evidence>
<dbReference type="OrthoDB" id="9799672at2"/>
<dbReference type="Pfam" id="PF01596">
    <property type="entry name" value="Methyltransf_3"/>
    <property type="match status" value="1"/>
</dbReference>
<dbReference type="InterPro" id="IPR050362">
    <property type="entry name" value="Cation-dep_OMT"/>
</dbReference>
<evidence type="ECO:0000313" key="4">
    <source>
        <dbReference type="EMBL" id="SIT12725.1"/>
    </source>
</evidence>
<keyword evidence="2 4" id="KW-0808">Transferase</keyword>
<evidence type="ECO:0000256" key="1">
    <source>
        <dbReference type="ARBA" id="ARBA00022603"/>
    </source>
</evidence>
<evidence type="ECO:0000256" key="2">
    <source>
        <dbReference type="ARBA" id="ARBA00022679"/>
    </source>
</evidence>
<protein>
    <submittedName>
        <fullName evidence="4">Predicted O-methyltransferase YrrM</fullName>
    </submittedName>
</protein>
<name>A0A1N7PQA9_9BACT</name>
<dbReference type="GO" id="GO:0032259">
    <property type="term" value="P:methylation"/>
    <property type="evidence" value="ECO:0007669"/>
    <property type="project" value="UniProtKB-KW"/>
</dbReference>
<dbReference type="InterPro" id="IPR002935">
    <property type="entry name" value="SAM_O-MeTrfase"/>
</dbReference>
<evidence type="ECO:0000313" key="5">
    <source>
        <dbReference type="Proteomes" id="UP000186026"/>
    </source>
</evidence>
<dbReference type="Proteomes" id="UP000186026">
    <property type="component" value="Unassembled WGS sequence"/>
</dbReference>
<dbReference type="GO" id="GO:0008171">
    <property type="term" value="F:O-methyltransferase activity"/>
    <property type="evidence" value="ECO:0007669"/>
    <property type="project" value="InterPro"/>
</dbReference>
<keyword evidence="5" id="KW-1185">Reference proteome</keyword>
<dbReference type="PANTHER" id="PTHR10509">
    <property type="entry name" value="O-METHYLTRANSFERASE-RELATED"/>
    <property type="match status" value="1"/>
</dbReference>
<proteinExistence type="predicted"/>
<accession>A0A1N7PQA9</accession>
<reference evidence="5" key="1">
    <citation type="submission" date="2017-01" db="EMBL/GenBank/DDBJ databases">
        <authorList>
            <person name="Varghese N."/>
            <person name="Submissions S."/>
        </authorList>
    </citation>
    <scope>NUCLEOTIDE SEQUENCE [LARGE SCALE GENOMIC DNA]</scope>
    <source>
        <strain evidence="5">DSM 46698</strain>
    </source>
</reference>
<keyword evidence="1 4" id="KW-0489">Methyltransferase</keyword>